<accession>A0A5B7IEC9</accession>
<keyword evidence="2" id="KW-1185">Reference proteome</keyword>
<dbReference type="EMBL" id="VSRR010050597">
    <property type="protein sequence ID" value="MPC79238.1"/>
    <property type="molecule type" value="Genomic_DNA"/>
</dbReference>
<dbReference type="AlphaFoldDB" id="A0A5B7IEC9"/>
<reference evidence="1 2" key="1">
    <citation type="submission" date="2019-05" db="EMBL/GenBank/DDBJ databases">
        <title>Another draft genome of Portunus trituberculatus and its Hox gene families provides insights of decapod evolution.</title>
        <authorList>
            <person name="Jeong J.-H."/>
            <person name="Song I."/>
            <person name="Kim S."/>
            <person name="Choi T."/>
            <person name="Kim D."/>
            <person name="Ryu S."/>
            <person name="Kim W."/>
        </authorList>
    </citation>
    <scope>NUCLEOTIDE SEQUENCE [LARGE SCALE GENOMIC DNA]</scope>
    <source>
        <tissue evidence="1">Muscle</tissue>
    </source>
</reference>
<comment type="caution">
    <text evidence="1">The sequence shown here is derived from an EMBL/GenBank/DDBJ whole genome shotgun (WGS) entry which is preliminary data.</text>
</comment>
<protein>
    <submittedName>
        <fullName evidence="1">Uncharacterized protein</fullName>
    </submittedName>
</protein>
<gene>
    <name evidence="1" type="ORF">E2C01_073754</name>
</gene>
<dbReference type="Proteomes" id="UP000324222">
    <property type="component" value="Unassembled WGS sequence"/>
</dbReference>
<proteinExistence type="predicted"/>
<evidence type="ECO:0000313" key="2">
    <source>
        <dbReference type="Proteomes" id="UP000324222"/>
    </source>
</evidence>
<evidence type="ECO:0000313" key="1">
    <source>
        <dbReference type="EMBL" id="MPC79238.1"/>
    </source>
</evidence>
<sequence>MPCCAKLPRGVPKCPVLCRDAMLLHRDVRHLTEGIPCDILSYCDQEDLLHLHLEPGYPGDMELTLNHSTNGKVSRLYVVGFEPTHGCLPDPTTTTSLSTV</sequence>
<name>A0A5B7IEC9_PORTR</name>
<organism evidence="1 2">
    <name type="scientific">Portunus trituberculatus</name>
    <name type="common">Swimming crab</name>
    <name type="synonym">Neptunus trituberculatus</name>
    <dbReference type="NCBI Taxonomy" id="210409"/>
    <lineage>
        <taxon>Eukaryota</taxon>
        <taxon>Metazoa</taxon>
        <taxon>Ecdysozoa</taxon>
        <taxon>Arthropoda</taxon>
        <taxon>Crustacea</taxon>
        <taxon>Multicrustacea</taxon>
        <taxon>Malacostraca</taxon>
        <taxon>Eumalacostraca</taxon>
        <taxon>Eucarida</taxon>
        <taxon>Decapoda</taxon>
        <taxon>Pleocyemata</taxon>
        <taxon>Brachyura</taxon>
        <taxon>Eubrachyura</taxon>
        <taxon>Portunoidea</taxon>
        <taxon>Portunidae</taxon>
        <taxon>Portuninae</taxon>
        <taxon>Portunus</taxon>
    </lineage>
</organism>